<evidence type="ECO:0000313" key="1">
    <source>
        <dbReference type="EMBL" id="MFB9624623.1"/>
    </source>
</evidence>
<dbReference type="RefSeq" id="WP_344985335.1">
    <property type="nucleotide sequence ID" value="NZ_BAAAXV010000001.1"/>
</dbReference>
<sequence length="105" mass="11285">MIAGVLVTWPADAHKRTAQEWDAVRAAIPGGRDLPARIIKARTRQIAAFVQTHRRLPTDVFELEEAPRAALMLVLAACDRQQATIERSDAKSAAGAAAVAIAHPP</sequence>
<dbReference type="EMBL" id="JBHMBW010000012">
    <property type="protein sequence ID" value="MFB9624623.1"/>
    <property type="molecule type" value="Genomic_DNA"/>
</dbReference>
<accession>A0ABV5S0N3</accession>
<gene>
    <name evidence="1" type="ORF">ACFFSA_16175</name>
</gene>
<keyword evidence="2" id="KW-1185">Reference proteome</keyword>
<dbReference type="Proteomes" id="UP001589532">
    <property type="component" value="Unassembled WGS sequence"/>
</dbReference>
<name>A0ABV5S0N3_9ACTN</name>
<reference evidence="1 2" key="1">
    <citation type="submission" date="2024-09" db="EMBL/GenBank/DDBJ databases">
        <authorList>
            <person name="Sun Q."/>
            <person name="Mori K."/>
        </authorList>
    </citation>
    <scope>NUCLEOTIDE SEQUENCE [LARGE SCALE GENOMIC DNA]</scope>
    <source>
        <strain evidence="1 2">JCM 3143</strain>
    </source>
</reference>
<proteinExistence type="predicted"/>
<comment type="caution">
    <text evidence="1">The sequence shown here is derived from an EMBL/GenBank/DDBJ whole genome shotgun (WGS) entry which is preliminary data.</text>
</comment>
<organism evidence="1 2">
    <name type="scientific">Nonomuraea helvata</name>
    <dbReference type="NCBI Taxonomy" id="37484"/>
    <lineage>
        <taxon>Bacteria</taxon>
        <taxon>Bacillati</taxon>
        <taxon>Actinomycetota</taxon>
        <taxon>Actinomycetes</taxon>
        <taxon>Streptosporangiales</taxon>
        <taxon>Streptosporangiaceae</taxon>
        <taxon>Nonomuraea</taxon>
    </lineage>
</organism>
<protein>
    <recommendedName>
        <fullName evidence="3">Transposase</fullName>
    </recommendedName>
</protein>
<evidence type="ECO:0000313" key="2">
    <source>
        <dbReference type="Proteomes" id="UP001589532"/>
    </source>
</evidence>
<evidence type="ECO:0008006" key="3">
    <source>
        <dbReference type="Google" id="ProtNLM"/>
    </source>
</evidence>